<keyword evidence="2" id="KW-1133">Transmembrane helix</keyword>
<gene>
    <name evidence="3" type="ORF">FA13DRAFT_1769923</name>
</gene>
<dbReference type="OrthoDB" id="2392789at2759"/>
<feature type="region of interest" description="Disordered" evidence="1">
    <location>
        <begin position="1"/>
        <end position="36"/>
    </location>
</feature>
<comment type="caution">
    <text evidence="3">The sequence shown here is derived from an EMBL/GenBank/DDBJ whole genome shotgun (WGS) entry which is preliminary data.</text>
</comment>
<reference evidence="3 4" key="1">
    <citation type="journal article" date="2019" name="Nat. Ecol. Evol.">
        <title>Megaphylogeny resolves global patterns of mushroom evolution.</title>
        <authorList>
            <person name="Varga T."/>
            <person name="Krizsan K."/>
            <person name="Foldi C."/>
            <person name="Dima B."/>
            <person name="Sanchez-Garcia M."/>
            <person name="Sanchez-Ramirez S."/>
            <person name="Szollosi G.J."/>
            <person name="Szarkandi J.G."/>
            <person name="Papp V."/>
            <person name="Albert L."/>
            <person name="Andreopoulos W."/>
            <person name="Angelini C."/>
            <person name="Antonin V."/>
            <person name="Barry K.W."/>
            <person name="Bougher N.L."/>
            <person name="Buchanan P."/>
            <person name="Buyck B."/>
            <person name="Bense V."/>
            <person name="Catcheside P."/>
            <person name="Chovatia M."/>
            <person name="Cooper J."/>
            <person name="Damon W."/>
            <person name="Desjardin D."/>
            <person name="Finy P."/>
            <person name="Geml J."/>
            <person name="Haridas S."/>
            <person name="Hughes K."/>
            <person name="Justo A."/>
            <person name="Karasinski D."/>
            <person name="Kautmanova I."/>
            <person name="Kiss B."/>
            <person name="Kocsube S."/>
            <person name="Kotiranta H."/>
            <person name="LaButti K.M."/>
            <person name="Lechner B.E."/>
            <person name="Liimatainen K."/>
            <person name="Lipzen A."/>
            <person name="Lukacs Z."/>
            <person name="Mihaltcheva S."/>
            <person name="Morgado L.N."/>
            <person name="Niskanen T."/>
            <person name="Noordeloos M.E."/>
            <person name="Ohm R.A."/>
            <person name="Ortiz-Santana B."/>
            <person name="Ovrebo C."/>
            <person name="Racz N."/>
            <person name="Riley R."/>
            <person name="Savchenko A."/>
            <person name="Shiryaev A."/>
            <person name="Soop K."/>
            <person name="Spirin V."/>
            <person name="Szebenyi C."/>
            <person name="Tomsovsky M."/>
            <person name="Tulloss R.E."/>
            <person name="Uehling J."/>
            <person name="Grigoriev I.V."/>
            <person name="Vagvolgyi C."/>
            <person name="Papp T."/>
            <person name="Martin F.M."/>
            <person name="Miettinen O."/>
            <person name="Hibbett D.S."/>
            <person name="Nagy L.G."/>
        </authorList>
    </citation>
    <scope>NUCLEOTIDE SEQUENCE [LARGE SCALE GENOMIC DNA]</scope>
    <source>
        <strain evidence="3 4">FP101781</strain>
    </source>
</reference>
<evidence type="ECO:0000256" key="2">
    <source>
        <dbReference type="SAM" id="Phobius"/>
    </source>
</evidence>
<dbReference type="GO" id="GO:0046921">
    <property type="term" value="F:alpha-(1-&gt;6)-fucosyltransferase activity"/>
    <property type="evidence" value="ECO:0007669"/>
    <property type="project" value="TreeGrafter"/>
</dbReference>
<dbReference type="AlphaFoldDB" id="A0A4Y7TYU7"/>
<keyword evidence="4" id="KW-1185">Reference proteome</keyword>
<dbReference type="Proteomes" id="UP000298030">
    <property type="component" value="Unassembled WGS sequence"/>
</dbReference>
<dbReference type="GO" id="GO:0006487">
    <property type="term" value="P:protein N-linked glycosylation"/>
    <property type="evidence" value="ECO:0007669"/>
    <property type="project" value="TreeGrafter"/>
</dbReference>
<protein>
    <submittedName>
        <fullName evidence="3">Uncharacterized protein</fullName>
    </submittedName>
</protein>
<dbReference type="PANTHER" id="PTHR13132:SF29">
    <property type="entry name" value="ALPHA-(1,6)-FUCOSYLTRANSFERASE"/>
    <property type="match status" value="1"/>
</dbReference>
<accession>A0A4Y7TYU7</accession>
<feature type="transmembrane region" description="Helical" evidence="2">
    <location>
        <begin position="45"/>
        <end position="65"/>
    </location>
</feature>
<evidence type="ECO:0000313" key="4">
    <source>
        <dbReference type="Proteomes" id="UP000298030"/>
    </source>
</evidence>
<organism evidence="3 4">
    <name type="scientific">Coprinellus micaceus</name>
    <name type="common">Glistening ink-cap mushroom</name>
    <name type="synonym">Coprinus micaceus</name>
    <dbReference type="NCBI Taxonomy" id="71717"/>
    <lineage>
        <taxon>Eukaryota</taxon>
        <taxon>Fungi</taxon>
        <taxon>Dikarya</taxon>
        <taxon>Basidiomycota</taxon>
        <taxon>Agaricomycotina</taxon>
        <taxon>Agaricomycetes</taxon>
        <taxon>Agaricomycetidae</taxon>
        <taxon>Agaricales</taxon>
        <taxon>Agaricineae</taxon>
        <taxon>Psathyrellaceae</taxon>
        <taxon>Coprinellus</taxon>
    </lineage>
</organism>
<evidence type="ECO:0000313" key="3">
    <source>
        <dbReference type="EMBL" id="TEB38749.1"/>
    </source>
</evidence>
<name>A0A4Y7TYU7_COPMI</name>
<proteinExistence type="predicted"/>
<keyword evidence="2" id="KW-0812">Transmembrane</keyword>
<sequence>MSTFAQQQSAPLLHSSTSSRFAGRPQSSRHATVESCEPLSRTSRALAAFGVMLAGVLLVLIIVSYTNQPLLMRTFGLDRANLHPSTSSHGGLSYQNYTSFPLLGTQYLHECAKQMSGFMSHGDYWDAPRHHGAPMDVDHANDPHNRICNSTITYLLDGKVGLAADLGLMAQAAALAQERNRTFFVDDTHWTRGKWTEYFEDVTSLQRGPEPGCLPPPPQEFVACPRTARHWVINSLTAKYHLGHSFEEHYEDPYGHQLNRKKPVFDMAQKSFASTIRPNEEMRTLIKIAKVEFLRKFPRESEQLEADKHTTLHRSYYSVHIRRGDRIPHGWMHHRKPIATQVYIDAIFQRLHKSDSLIQSSQSPVVYLASDSPPMLEQFAEAYNGTTFSLPGSKHSELNILASPQDYHQEMFDKLPLQARRKATKGALIDLALITGLWGGEQEPRLDSAVVSVSSNFGRLAAIGLGWEGAFGNVDEMGDIDNTRKKWIDVDLQGTELPVWQAFELF</sequence>
<dbReference type="Gene3D" id="3.40.50.11350">
    <property type="match status" value="1"/>
</dbReference>
<dbReference type="PANTHER" id="PTHR13132">
    <property type="entry name" value="ALPHA- 1,6 -FUCOSYLTRANSFERASE"/>
    <property type="match status" value="1"/>
</dbReference>
<evidence type="ECO:0000256" key="1">
    <source>
        <dbReference type="SAM" id="MobiDB-lite"/>
    </source>
</evidence>
<dbReference type="EMBL" id="QPFP01000002">
    <property type="protein sequence ID" value="TEB38749.1"/>
    <property type="molecule type" value="Genomic_DNA"/>
</dbReference>
<feature type="compositionally biased region" description="Polar residues" evidence="1">
    <location>
        <begin position="1"/>
        <end position="30"/>
    </location>
</feature>
<keyword evidence="2" id="KW-0472">Membrane</keyword>